<reference evidence="3" key="1">
    <citation type="submission" date="2023-07" db="EMBL/GenBank/DDBJ databases">
        <authorList>
            <consortium name="AG Swart"/>
            <person name="Singh M."/>
            <person name="Singh A."/>
            <person name="Seah K."/>
            <person name="Emmerich C."/>
        </authorList>
    </citation>
    <scope>NUCLEOTIDE SEQUENCE</scope>
    <source>
        <strain evidence="3">DP1</strain>
    </source>
</reference>
<organism evidence="3 4">
    <name type="scientific">Euplotes crassus</name>
    <dbReference type="NCBI Taxonomy" id="5936"/>
    <lineage>
        <taxon>Eukaryota</taxon>
        <taxon>Sar</taxon>
        <taxon>Alveolata</taxon>
        <taxon>Ciliophora</taxon>
        <taxon>Intramacronucleata</taxon>
        <taxon>Spirotrichea</taxon>
        <taxon>Hypotrichia</taxon>
        <taxon>Euplotida</taxon>
        <taxon>Euplotidae</taxon>
        <taxon>Moneuplotes</taxon>
    </lineage>
</organism>
<evidence type="ECO:0000256" key="1">
    <source>
        <dbReference type="SAM" id="Coils"/>
    </source>
</evidence>
<evidence type="ECO:0000256" key="2">
    <source>
        <dbReference type="SAM" id="MobiDB-lite"/>
    </source>
</evidence>
<accession>A0AAD2CZR9</accession>
<feature type="compositionally biased region" description="Basic and acidic residues" evidence="2">
    <location>
        <begin position="748"/>
        <end position="758"/>
    </location>
</feature>
<feature type="compositionally biased region" description="Basic and acidic residues" evidence="2">
    <location>
        <begin position="799"/>
        <end position="809"/>
    </location>
</feature>
<feature type="compositionally biased region" description="Polar residues" evidence="2">
    <location>
        <begin position="759"/>
        <end position="779"/>
    </location>
</feature>
<feature type="region of interest" description="Disordered" evidence="2">
    <location>
        <begin position="127"/>
        <end position="153"/>
    </location>
</feature>
<gene>
    <name evidence="3" type="ORF">ECRASSUSDP1_LOCUS16140</name>
</gene>
<dbReference type="Proteomes" id="UP001295684">
    <property type="component" value="Unassembled WGS sequence"/>
</dbReference>
<dbReference type="EMBL" id="CAMPGE010016207">
    <property type="protein sequence ID" value="CAI2374783.1"/>
    <property type="molecule type" value="Genomic_DNA"/>
</dbReference>
<comment type="caution">
    <text evidence="3">The sequence shown here is derived from an EMBL/GenBank/DDBJ whole genome shotgun (WGS) entry which is preliminary data.</text>
</comment>
<protein>
    <submittedName>
        <fullName evidence="3">Uncharacterized protein</fullName>
    </submittedName>
</protein>
<sequence length="990" mass="113894">MSENYREKTKEGVLTLKKKRGFTKYKPKMSMFKNILATNYSMHKEKIDKSELCMLDNWKQSNDSEIVEHDQEDEFNEIHNSNTVTIPLVSEKLETTLKEESYNDYDSKYKKSLLNTDTKRRSIAASPFYTKSHPNPSLRKRKERHHTYSTSNRKVWKNTTQKLKVVGHKRNFTRPSTRACRAAAASDKNKAQQWTMNKTEINDKESGTEKSKLVNFESQIASVDIGSQVLGRDFINTSEIMTRYKPKNRTSKTGYGMRKALIDAKKIALNKSEREQNRSYADCERKSQDRLMSAGVSGISRRSHFKESSQKMQDFKLHLRNIDKWLDEKESSISFNSQFNSYSNNPELRNLNNNGLKMRGEYLVEAGYKVHSLISGVLKNNLKPLETIISSVESLLSEIHTTYENKLKQFDVKYKIICRMNNQFDERLKKYEAEKSKEANTDLSKLITKLGHAYDELGEDSMNISKSRELTHISLTTGIDLIESENNSSEVLKDILRSFTMANIGNGFFGLEKDQVEKFNLINEFTQTLQGTQLKTAKSILSRIIKNVQSVDAEVQTSNNMVDELNEMIEHLKQDSRDKDRRINQMNTDHENLLKKIHLTQDQVEEERAKALSSEMKCEALEMAKTKLVKESQLYEGRLKYLEKEKFIKDKLQGQINELEAQAKEVQDKLLLKDSELRNLMEKIEDPDFIMAKTKEIMKKDPEFLRSMCNVLKQAPFDIRIIDPKSSNTEKGDGNLEDIGTPGSKSKTTKDLINEHLNKTSPSGSPKKQESFNGISDTSDGGIRDFMHSSYTRPNYQARDFRKEKKGYESKFQVSDNNSEFGKDDSLTGSIQDETRKRHKSLKPKEKPPKKSTSMKKIRVGDQARFTNIKLAKKGINEGKGGGSYPELIEEGNNQKLDRLRKQKTTKSDTKAYNESIINKVLKKGIHDRLFNNEKGAKRLSTVFDDKGIPHSEACGPNCRHLQFLNELNSKIPDGMYILKQTQHNFGTNF</sequence>
<feature type="coiled-coil region" evidence="1">
    <location>
        <begin position="555"/>
        <end position="610"/>
    </location>
</feature>
<feature type="coiled-coil region" evidence="1">
    <location>
        <begin position="642"/>
        <end position="683"/>
    </location>
</feature>
<name>A0AAD2CZR9_EUPCR</name>
<feature type="region of interest" description="Disordered" evidence="2">
    <location>
        <begin position="723"/>
        <end position="858"/>
    </location>
</feature>
<keyword evidence="1" id="KW-0175">Coiled coil</keyword>
<feature type="compositionally biased region" description="Basic residues" evidence="2">
    <location>
        <begin position="138"/>
        <end position="147"/>
    </location>
</feature>
<evidence type="ECO:0000313" key="3">
    <source>
        <dbReference type="EMBL" id="CAI2374783.1"/>
    </source>
</evidence>
<proteinExistence type="predicted"/>
<keyword evidence="4" id="KW-1185">Reference proteome</keyword>
<dbReference type="AlphaFoldDB" id="A0AAD2CZR9"/>
<feature type="compositionally biased region" description="Basic and acidic residues" evidence="2">
    <location>
        <begin position="723"/>
        <end position="734"/>
    </location>
</feature>
<evidence type="ECO:0000313" key="4">
    <source>
        <dbReference type="Proteomes" id="UP001295684"/>
    </source>
</evidence>